<dbReference type="EMBL" id="CAADJD010000015">
    <property type="protein sequence ID" value="VFS61445.1"/>
    <property type="molecule type" value="Genomic_DNA"/>
</dbReference>
<gene>
    <name evidence="2" type="ORF">NCTC12993_01925</name>
</gene>
<name>A0A485AKD8_KLUCR</name>
<sequence length="78" mass="9066">MLKSRTDKDPGGSRRNPLNPASFGKRNILTTAYDQMIEYAYIHELATFYHPFGNKVCLIYWALHFPRDDYVQGSALQR</sequence>
<dbReference type="AlphaFoldDB" id="A0A485AKD8"/>
<feature type="region of interest" description="Disordered" evidence="1">
    <location>
        <begin position="1"/>
        <end position="23"/>
    </location>
</feature>
<feature type="compositionally biased region" description="Basic and acidic residues" evidence="1">
    <location>
        <begin position="1"/>
        <end position="12"/>
    </location>
</feature>
<reference evidence="2 3" key="1">
    <citation type="submission" date="2019-03" db="EMBL/GenBank/DDBJ databases">
        <authorList>
            <consortium name="Pathogen Informatics"/>
        </authorList>
    </citation>
    <scope>NUCLEOTIDE SEQUENCE [LARGE SCALE GENOMIC DNA]</scope>
    <source>
        <strain evidence="2 3">NCTC12993</strain>
    </source>
</reference>
<accession>A0A485AKD8</accession>
<keyword evidence="3" id="KW-1185">Reference proteome</keyword>
<evidence type="ECO:0000313" key="2">
    <source>
        <dbReference type="EMBL" id="VFS61445.1"/>
    </source>
</evidence>
<organism evidence="2 3">
    <name type="scientific">Kluyvera cryocrescens</name>
    <name type="common">Kluyvera citrophila</name>
    <dbReference type="NCBI Taxonomy" id="580"/>
    <lineage>
        <taxon>Bacteria</taxon>
        <taxon>Pseudomonadati</taxon>
        <taxon>Pseudomonadota</taxon>
        <taxon>Gammaproteobacteria</taxon>
        <taxon>Enterobacterales</taxon>
        <taxon>Enterobacteriaceae</taxon>
        <taxon>Kluyvera</taxon>
    </lineage>
</organism>
<protein>
    <submittedName>
        <fullName evidence="2">Uncharacterized protein</fullName>
    </submittedName>
</protein>
<evidence type="ECO:0000313" key="3">
    <source>
        <dbReference type="Proteomes" id="UP000401081"/>
    </source>
</evidence>
<evidence type="ECO:0000256" key="1">
    <source>
        <dbReference type="SAM" id="MobiDB-lite"/>
    </source>
</evidence>
<dbReference type="Proteomes" id="UP000401081">
    <property type="component" value="Unassembled WGS sequence"/>
</dbReference>
<proteinExistence type="predicted"/>